<feature type="region of interest" description="Disordered" evidence="11">
    <location>
        <begin position="332"/>
        <end position="392"/>
    </location>
</feature>
<dbReference type="Gene3D" id="1.20.58.110">
    <property type="entry name" value="Ribosomal protein S20"/>
    <property type="match status" value="1"/>
</dbReference>
<keyword evidence="6 16" id="KW-0689">Ribosomal protein</keyword>
<dbReference type="GO" id="GO:0003735">
    <property type="term" value="F:structural constituent of ribosome"/>
    <property type="evidence" value="ECO:0007669"/>
    <property type="project" value="InterPro"/>
</dbReference>
<keyword evidence="17" id="KW-1185">Reference proteome</keyword>
<dbReference type="CDD" id="cd06089">
    <property type="entry name" value="KOW_RPL26"/>
    <property type="match status" value="1"/>
</dbReference>
<dbReference type="InterPro" id="IPR041988">
    <property type="entry name" value="Ribosomal_uL24_KOW"/>
</dbReference>
<dbReference type="InterPro" id="IPR036510">
    <property type="entry name" value="Ribosomal_bS20_sf"/>
</dbReference>
<evidence type="ECO:0000259" key="13">
    <source>
        <dbReference type="PROSITE" id="PS50158"/>
    </source>
</evidence>
<dbReference type="EMBL" id="CAMXCT010001779">
    <property type="protein sequence ID" value="CAI3992935.1"/>
    <property type="molecule type" value="Genomic_DNA"/>
</dbReference>
<keyword evidence="4" id="KW-0699">rRNA-binding</keyword>
<organism evidence="14">
    <name type="scientific">Cladocopium goreaui</name>
    <dbReference type="NCBI Taxonomy" id="2562237"/>
    <lineage>
        <taxon>Eukaryota</taxon>
        <taxon>Sar</taxon>
        <taxon>Alveolata</taxon>
        <taxon>Dinophyceae</taxon>
        <taxon>Suessiales</taxon>
        <taxon>Symbiodiniaceae</taxon>
        <taxon>Cladocopium</taxon>
    </lineage>
</organism>
<feature type="zinc finger region" description="C3H1-type" evidence="9">
    <location>
        <begin position="945"/>
        <end position="972"/>
    </location>
</feature>
<dbReference type="Pfam" id="PF01649">
    <property type="entry name" value="Ribosomal_S20p"/>
    <property type="match status" value="1"/>
</dbReference>
<keyword evidence="9" id="KW-0479">Metal-binding</keyword>
<dbReference type="SUPFAM" id="SSF50104">
    <property type="entry name" value="Translation proteins SH3-like domain"/>
    <property type="match status" value="1"/>
</dbReference>
<evidence type="ECO:0000313" key="15">
    <source>
        <dbReference type="EMBL" id="CAL1146310.1"/>
    </source>
</evidence>
<evidence type="ECO:0000259" key="12">
    <source>
        <dbReference type="PROSITE" id="PS50103"/>
    </source>
</evidence>
<keyword evidence="9" id="KW-0863">Zinc-finger</keyword>
<dbReference type="PROSITE" id="PS50158">
    <property type="entry name" value="ZF_CCHC"/>
    <property type="match status" value="1"/>
</dbReference>
<dbReference type="EMBL" id="CAMXCT020001779">
    <property type="protein sequence ID" value="CAL1146310.1"/>
    <property type="molecule type" value="Genomic_DNA"/>
</dbReference>
<dbReference type="GO" id="GO:0019843">
    <property type="term" value="F:rRNA binding"/>
    <property type="evidence" value="ECO:0007669"/>
    <property type="project" value="UniProtKB-KW"/>
</dbReference>
<keyword evidence="5" id="KW-0694">RNA-binding</keyword>
<dbReference type="GO" id="GO:0008270">
    <property type="term" value="F:zinc ion binding"/>
    <property type="evidence" value="ECO:0007669"/>
    <property type="project" value="UniProtKB-KW"/>
</dbReference>
<evidence type="ECO:0000256" key="10">
    <source>
        <dbReference type="SAM" id="Coils"/>
    </source>
</evidence>
<feature type="domain" description="CCHC-type" evidence="13">
    <location>
        <begin position="390"/>
        <end position="403"/>
    </location>
</feature>
<proteinExistence type="inferred from homology"/>
<evidence type="ECO:0000313" key="17">
    <source>
        <dbReference type="Proteomes" id="UP001152797"/>
    </source>
</evidence>
<dbReference type="SMART" id="SM00343">
    <property type="entry name" value="ZnF_C2HC"/>
    <property type="match status" value="1"/>
</dbReference>
<keyword evidence="9" id="KW-0862">Zinc</keyword>
<feature type="compositionally biased region" description="Basic residues" evidence="11">
    <location>
        <begin position="780"/>
        <end position="790"/>
    </location>
</feature>
<accession>A0A9P1CK32</accession>
<keyword evidence="7" id="KW-0687">Ribonucleoprotein</keyword>
<evidence type="ECO:0000256" key="2">
    <source>
        <dbReference type="ARBA" id="ARBA00010618"/>
    </source>
</evidence>
<evidence type="ECO:0000256" key="8">
    <source>
        <dbReference type="ARBA" id="ARBA00035282"/>
    </source>
</evidence>
<evidence type="ECO:0000256" key="1">
    <source>
        <dbReference type="ARBA" id="ARBA00004072"/>
    </source>
</evidence>
<dbReference type="HAMAP" id="MF_01326_B">
    <property type="entry name" value="Ribosomal_uL24_B"/>
    <property type="match status" value="1"/>
</dbReference>
<dbReference type="Gene3D" id="2.30.30.30">
    <property type="match status" value="1"/>
</dbReference>
<dbReference type="SUPFAM" id="SSF46992">
    <property type="entry name" value="Ribosomal protein S20"/>
    <property type="match status" value="1"/>
</dbReference>
<keyword evidence="10" id="KW-0175">Coiled coil</keyword>
<dbReference type="InterPro" id="IPR008991">
    <property type="entry name" value="Translation_prot_SH3-like_sf"/>
</dbReference>
<gene>
    <name evidence="14" type="ORF">C1SCF055_LOCUS19727</name>
</gene>
<dbReference type="GO" id="GO:0006412">
    <property type="term" value="P:translation"/>
    <property type="evidence" value="ECO:0007669"/>
    <property type="project" value="InterPro"/>
</dbReference>
<dbReference type="PANTHER" id="PTHR12903">
    <property type="entry name" value="MITOCHONDRIAL RIBOSOMAL PROTEIN L24"/>
    <property type="match status" value="1"/>
</dbReference>
<feature type="compositionally biased region" description="Basic and acidic residues" evidence="11">
    <location>
        <begin position="1500"/>
        <end position="1525"/>
    </location>
</feature>
<evidence type="ECO:0000256" key="4">
    <source>
        <dbReference type="ARBA" id="ARBA00022730"/>
    </source>
</evidence>
<dbReference type="InterPro" id="IPR014722">
    <property type="entry name" value="Rib_uL2_dom2"/>
</dbReference>
<reference evidence="15" key="2">
    <citation type="submission" date="2024-04" db="EMBL/GenBank/DDBJ databases">
        <authorList>
            <person name="Chen Y."/>
            <person name="Shah S."/>
            <person name="Dougan E. K."/>
            <person name="Thang M."/>
            <person name="Chan C."/>
        </authorList>
    </citation>
    <scope>NUCLEOTIDE SEQUENCE [LARGE SCALE GENOMIC DNA]</scope>
</reference>
<feature type="compositionally biased region" description="Gly residues" evidence="11">
    <location>
        <begin position="371"/>
        <end position="382"/>
    </location>
</feature>
<feature type="region of interest" description="Disordered" evidence="11">
    <location>
        <begin position="772"/>
        <end position="800"/>
    </location>
</feature>
<feature type="coiled-coil region" evidence="10">
    <location>
        <begin position="683"/>
        <end position="726"/>
    </location>
</feature>
<evidence type="ECO:0000313" key="14">
    <source>
        <dbReference type="EMBL" id="CAI3992935.1"/>
    </source>
</evidence>
<evidence type="ECO:0000256" key="9">
    <source>
        <dbReference type="PROSITE-ProRule" id="PRU00723"/>
    </source>
</evidence>
<dbReference type="PROSITE" id="PS50103">
    <property type="entry name" value="ZF_C3H1"/>
    <property type="match status" value="1"/>
</dbReference>
<comment type="similarity">
    <text evidence="2">Belongs to the universal ribosomal protein uL24 family.</text>
</comment>
<name>A0A9P1CK32_9DINO</name>
<evidence type="ECO:0000313" key="16">
    <source>
        <dbReference type="EMBL" id="CAL4780247.1"/>
    </source>
</evidence>
<dbReference type="InterPro" id="IPR002583">
    <property type="entry name" value="Ribosomal_bS20"/>
</dbReference>
<dbReference type="Pfam" id="PF17136">
    <property type="entry name" value="ribosomal_L24"/>
    <property type="match status" value="1"/>
</dbReference>
<comment type="caution">
    <text evidence="14">The sequence shown here is derived from an EMBL/GenBank/DDBJ whole genome shotgun (WGS) entry which is preliminary data.</text>
</comment>
<dbReference type="InterPro" id="IPR057264">
    <property type="entry name" value="Ribosomal_uL24_C"/>
</dbReference>
<feature type="region of interest" description="Disordered" evidence="11">
    <location>
        <begin position="642"/>
        <end position="672"/>
    </location>
</feature>
<reference evidence="14" key="1">
    <citation type="submission" date="2022-10" db="EMBL/GenBank/DDBJ databases">
        <authorList>
            <person name="Chen Y."/>
            <person name="Dougan E. K."/>
            <person name="Chan C."/>
            <person name="Rhodes N."/>
            <person name="Thang M."/>
        </authorList>
    </citation>
    <scope>NUCLEOTIDE SEQUENCE</scope>
</reference>
<dbReference type="InterPro" id="IPR003256">
    <property type="entry name" value="Ribosomal_uL24"/>
</dbReference>
<dbReference type="InterPro" id="IPR005824">
    <property type="entry name" value="KOW"/>
</dbReference>
<comment type="subunit">
    <text evidence="3">Part of the 50S ribosomal subunit.</text>
</comment>
<dbReference type="InterPro" id="IPR001878">
    <property type="entry name" value="Znf_CCHC"/>
</dbReference>
<dbReference type="InterPro" id="IPR000571">
    <property type="entry name" value="Znf_CCCH"/>
</dbReference>
<evidence type="ECO:0000256" key="7">
    <source>
        <dbReference type="ARBA" id="ARBA00023274"/>
    </source>
</evidence>
<feature type="region of interest" description="Disordered" evidence="11">
    <location>
        <begin position="407"/>
        <end position="447"/>
    </location>
</feature>
<protein>
    <recommendedName>
        <fullName evidence="8">Large ribosomal subunit protein uL24c</fullName>
    </recommendedName>
</protein>
<dbReference type="GO" id="GO:1990904">
    <property type="term" value="C:ribonucleoprotein complex"/>
    <property type="evidence" value="ECO:0007669"/>
    <property type="project" value="UniProtKB-KW"/>
</dbReference>
<comment type="function">
    <text evidence="1">One of two assembly initiator proteins, it binds directly to the 5'-end of the 23S rRNA, where it nucleates assembly of the 50S subunit.</text>
</comment>
<dbReference type="EMBL" id="CAMXCT030001779">
    <property type="protein sequence ID" value="CAL4780247.1"/>
    <property type="molecule type" value="Genomic_DNA"/>
</dbReference>
<evidence type="ECO:0000256" key="6">
    <source>
        <dbReference type="ARBA" id="ARBA00022980"/>
    </source>
</evidence>
<dbReference type="SMART" id="SM00739">
    <property type="entry name" value="KOW"/>
    <property type="match status" value="1"/>
</dbReference>
<feature type="region of interest" description="Disordered" evidence="11">
    <location>
        <begin position="1431"/>
        <end position="1541"/>
    </location>
</feature>
<dbReference type="Pfam" id="PF00098">
    <property type="entry name" value="zf-CCHC"/>
    <property type="match status" value="1"/>
</dbReference>
<evidence type="ECO:0000256" key="3">
    <source>
        <dbReference type="ARBA" id="ARBA00011838"/>
    </source>
</evidence>
<evidence type="ECO:0000256" key="11">
    <source>
        <dbReference type="SAM" id="MobiDB-lite"/>
    </source>
</evidence>
<feature type="compositionally biased region" description="Basic and acidic residues" evidence="11">
    <location>
        <begin position="791"/>
        <end position="800"/>
    </location>
</feature>
<sequence>MAQQPAGTAPQMNAQELINTVLELRQAVNGGQQREAQLRAQVEQLVQVGTEAQQREQQLRAQVEQLTQQVQNPGPGSLQAVVGQAFQAMAQSQKDLINGLRQKEERNVTLFDTKGLAKPEKFDGKEESVLYWRTKLESFIASVYPEFESVMAWAENEDSEITNADLLASFGPVNPTDRTIENVEGMNTQFYAVLQSLCEKESFTIVRSAGRNNGCEAWRKLIKRFDPTTGGRRRALLRHILTPTKITKMEDLSSALEAWEEQLRLYEARKRSDGTRHILDDEIKISVVEHLCPVELEKHLQMNRSRYASYDDVRGEVVLFLESRLGSRMKVVDPGGAAPMDIGAFGKGPKGKGKKGGKGDGKKGSSKGKGKGGAAKGKGPGDGSKETRTCNNCGKVGHLRKDCWSAGGGAANKNQQPKSKGSSKKSGKGGRVSNLEEAEPEAETAETGYLSIAGLEEWSEDEEIKAQEIEEPTGTSSSTYVNVRVEPERYVMVKSEEVSCSEPCDCCLHLKCQVDPNERHFIHECGVCSNHRRKLVEDATAAGSSKSQIRNLLKITRPESFHYLVDKTICLFKGITQGAFHSLDEDRKDELRQVHDPLGTSRDENASTLKQLEASREEMRVSYFEKLSEHLVGRVSRTFGQRPTLEVDGPSRSSGSAEAAVPSRPIGSASSQVMHRTVEMLEVANLDAEKREKIQELENCEDEDEMKVLETRIKEIDERKNILKETIRDNDRRSKELKSKEGGFKLTAETANDQSWHDARYYAARKAGVTHSKAWSEEKKRRKATLHRRSGAPERAAERLRQDEAWHREFDTKKVKDEEYHDETLGGIETEAVVETEDGGIRVLRGNARPVRRGQLKRKDAGTFVKSARSYRKLTQDEVSKFNTETKEDEMKVMRKKRTNLFKMRRRVMTKEQKEQRAKRVKAAKMRKAKAYKVDPDNEFYLQHPKSGRMCADFRRSYCHRGAKCRMGHSELDREIHFIESRNTEVEKLTGKKQEINSFEEDVNSFTTSDGWTKLVVNFDTGAAITAVPRTLGEQGLVKGDSKSMLRSYKTASGEILEDEGGVVVKGLNNNGFGRSVDGRLVGVHRMLASGTAVAKKNMVVLEGDKGWILPKSGKIANGMRAAFKKLVEAHPKEADDLTELYEHKGIYVFDLWLNGTAKDKGFDHVGRDLGAVDEGFSRQEAVQAASSVEVLLEESKTGDSRSNGLAEAAVKESKRQCRAMKSAFLEKTKAEINDTHPIWSWVARHGNFLMSRYRVGQDGRTAYERLKGKRWKRPMVSFGEKVYFRPLKSYVAGQGDMEPQLKLGRYVGTHGRSIKRVPIEQRWDMEDFDKLRGTPWNLRPRMAEDVDSLPVRIALPEAEGRLTPEPALRDGGPRNLYVTKKDVEGQYTVGCPGCIAIQTGLPARSRNSECRTAVQQRLLQTEEGKLRVEKARKRKSEAVVPAEGGEHVALEDGPDVEQEVHGPDAVGRPAPERVEPLVQPAQAKRQAEGGEPKSILKKAKPEESRGVKRPVTDVKMSAEEKAVKVESNSSPSGGASSSSSKAAAEDISALLEANMFPGLESKKEILEIGAIAMPGFAIDLSLTKNDKGEYWDLSTEQDQKVLRRLLRDEKPLVLIGSPPCGPFSPLQNLSKNKRSEAENQAILAEWRKHLKVATGIRQELRDMGELSALNELVAGPCPDGASNEPTEEMWDYHDDSQEEIYDSVTGMINALRFAERGPKLVKPKHMIRTWKIRPGDLVYVNSGNDRGSSGEVLMIDPRRNMLKVKGMNKRKVTDEEGNEKFIEKKIHYSNVALVDPTLGRPTRVGLTFTEDGDAIRISKASGHVIPWPDPPKYLTLEEEHEEGPKDTPPEVALRKTYDYQADKDAMMQRGMQPSMPQALPGMGGFGAPMPGFMEPIFFGHGTPGRPMARMARILLALLALVVLRFAPAFLPTTTGTVHNKVVPGAFAPPRAAHARQTQGEGVVAVALLGLAAVVCKARPSATTSRKGFAVSVMPTESPALAGGSLSQDEAQSSRGLVARRSLYSCYTLYFRRWRYYEDRARRNLRNRAYNIFMKNRYKKAMKKVLRYCVELEHYDKQPDSHQQVMDEVKGMLDEACEIIDEVTVQGVLHRNTAAKRKDRMFRAILRGSVKKGLMKRPADPFTPAYKAIGYTLPECNLMREPRPWQLPGWKSPWMLKREWEKWRKVSGRK</sequence>
<dbReference type="Proteomes" id="UP001152797">
    <property type="component" value="Unassembled WGS sequence"/>
</dbReference>
<feature type="compositionally biased region" description="Low complexity" evidence="11">
    <location>
        <begin position="1528"/>
        <end position="1541"/>
    </location>
</feature>
<evidence type="ECO:0000256" key="5">
    <source>
        <dbReference type="ARBA" id="ARBA00022884"/>
    </source>
</evidence>
<dbReference type="OrthoDB" id="438337at2759"/>
<feature type="domain" description="C3H1-type" evidence="12">
    <location>
        <begin position="945"/>
        <end position="972"/>
    </location>
</feature>
<dbReference type="GO" id="GO:0005840">
    <property type="term" value="C:ribosome"/>
    <property type="evidence" value="ECO:0007669"/>
    <property type="project" value="UniProtKB-KW"/>
</dbReference>